<evidence type="ECO:0000313" key="15">
    <source>
        <dbReference type="Proteomes" id="UP000320179"/>
    </source>
</evidence>
<keyword evidence="4 12" id="KW-0645">Protease</keyword>
<evidence type="ECO:0000256" key="3">
    <source>
        <dbReference type="ARBA" id="ARBA00022475"/>
    </source>
</evidence>
<evidence type="ECO:0000256" key="10">
    <source>
        <dbReference type="ARBA" id="ARBA00023049"/>
    </source>
</evidence>
<protein>
    <recommendedName>
        <fullName evidence="12">Protease HtpX homolog</fullName>
        <ecNumber evidence="12">3.4.24.-</ecNumber>
    </recommendedName>
</protein>
<accession>A0AAE6KQB7</accession>
<keyword evidence="11 12" id="KW-0472">Membrane</keyword>
<name>A0AAE6KQB7_MYXXA</name>
<keyword evidence="5 12" id="KW-0812">Transmembrane</keyword>
<keyword evidence="9 12" id="KW-1133">Transmembrane helix</keyword>
<keyword evidence="10 12" id="KW-0482">Metalloprotease</keyword>
<dbReference type="AlphaFoldDB" id="A0AAE6KQB7"/>
<evidence type="ECO:0000256" key="2">
    <source>
        <dbReference type="ARBA" id="ARBA00009779"/>
    </source>
</evidence>
<dbReference type="RefSeq" id="WP_140787010.1">
    <property type="nucleotide sequence ID" value="NZ_CP017169.1"/>
</dbReference>
<dbReference type="InterPro" id="IPR001915">
    <property type="entry name" value="Peptidase_M48"/>
</dbReference>
<keyword evidence="3 12" id="KW-1003">Cell membrane</keyword>
<comment type="similarity">
    <text evidence="2 12">Belongs to the peptidase M48B family.</text>
</comment>
<gene>
    <name evidence="12" type="primary">htpX</name>
    <name evidence="14" type="ORF">BHS09_02855</name>
</gene>
<feature type="transmembrane region" description="Helical" evidence="12">
    <location>
        <begin position="207"/>
        <end position="229"/>
    </location>
</feature>
<dbReference type="InterPro" id="IPR022919">
    <property type="entry name" value="Pept_M48_protease_HtpX"/>
</dbReference>
<feature type="transmembrane region" description="Helical" evidence="12">
    <location>
        <begin position="12"/>
        <end position="31"/>
    </location>
</feature>
<dbReference type="GO" id="GO:0004222">
    <property type="term" value="F:metalloendopeptidase activity"/>
    <property type="evidence" value="ECO:0007669"/>
    <property type="project" value="UniProtKB-UniRule"/>
</dbReference>
<feature type="binding site" evidence="12">
    <location>
        <position position="152"/>
    </location>
    <ligand>
        <name>Zn(2+)</name>
        <dbReference type="ChEBI" id="CHEBI:29105"/>
        <note>catalytic</note>
    </ligand>
</feature>
<dbReference type="PANTHER" id="PTHR43221">
    <property type="entry name" value="PROTEASE HTPX"/>
    <property type="match status" value="1"/>
</dbReference>
<evidence type="ECO:0000256" key="9">
    <source>
        <dbReference type="ARBA" id="ARBA00022989"/>
    </source>
</evidence>
<evidence type="ECO:0000256" key="4">
    <source>
        <dbReference type="ARBA" id="ARBA00022670"/>
    </source>
</evidence>
<dbReference type="NCBIfam" id="NF003965">
    <property type="entry name" value="PRK05457.1"/>
    <property type="match status" value="1"/>
</dbReference>
<organism evidence="14 15">
    <name type="scientific">Myxococcus xanthus</name>
    <dbReference type="NCBI Taxonomy" id="34"/>
    <lineage>
        <taxon>Bacteria</taxon>
        <taxon>Pseudomonadati</taxon>
        <taxon>Myxococcota</taxon>
        <taxon>Myxococcia</taxon>
        <taxon>Myxococcales</taxon>
        <taxon>Cystobacterineae</taxon>
        <taxon>Myxococcaceae</taxon>
        <taxon>Myxococcus</taxon>
    </lineage>
</organism>
<evidence type="ECO:0000256" key="11">
    <source>
        <dbReference type="ARBA" id="ARBA00023136"/>
    </source>
</evidence>
<comment type="cofactor">
    <cofactor evidence="12">
        <name>Zn(2+)</name>
        <dbReference type="ChEBI" id="CHEBI:29105"/>
    </cofactor>
    <text evidence="12">Binds 1 zinc ion per subunit.</text>
</comment>
<dbReference type="Proteomes" id="UP000320179">
    <property type="component" value="Chromosome"/>
</dbReference>
<evidence type="ECO:0000256" key="8">
    <source>
        <dbReference type="ARBA" id="ARBA00022833"/>
    </source>
</evidence>
<feature type="domain" description="Peptidase M48" evidence="13">
    <location>
        <begin position="87"/>
        <end position="298"/>
    </location>
</feature>
<dbReference type="InterPro" id="IPR050083">
    <property type="entry name" value="HtpX_protease"/>
</dbReference>
<evidence type="ECO:0000256" key="12">
    <source>
        <dbReference type="HAMAP-Rule" id="MF_00188"/>
    </source>
</evidence>
<feature type="transmembrane region" description="Helical" evidence="12">
    <location>
        <begin position="43"/>
        <end position="66"/>
    </location>
</feature>
<evidence type="ECO:0000259" key="13">
    <source>
        <dbReference type="Pfam" id="PF01435"/>
    </source>
</evidence>
<evidence type="ECO:0000256" key="6">
    <source>
        <dbReference type="ARBA" id="ARBA00022723"/>
    </source>
</evidence>
<feature type="binding site" evidence="12">
    <location>
        <position position="234"/>
    </location>
    <ligand>
        <name>Zn(2+)</name>
        <dbReference type="ChEBI" id="CHEBI:29105"/>
        <note>catalytic</note>
    </ligand>
</feature>
<evidence type="ECO:0000256" key="5">
    <source>
        <dbReference type="ARBA" id="ARBA00022692"/>
    </source>
</evidence>
<dbReference type="GO" id="GO:0008270">
    <property type="term" value="F:zinc ion binding"/>
    <property type="evidence" value="ECO:0007669"/>
    <property type="project" value="UniProtKB-UniRule"/>
</dbReference>
<dbReference type="EMBL" id="CP017174">
    <property type="protein sequence ID" value="QDE66021.1"/>
    <property type="molecule type" value="Genomic_DNA"/>
</dbReference>
<sequence>MKGSFAKRITLFVLTNLAVVAMLAIVGQLIGVENLLARRGVGLNLPGLLIMAAVMGFGGAIFSLLISKPMAKWSTGAKVITSPRSEDERWLLETVHRLARDAGIGMPDVAIYDSPDMNAFATGAKRNSALVAVSTGLLHGMKRDEVEAVLGHEVAHVANGDMVTLTLLQGVLNTFVIFLSRVVGFFVDRFLSRSEDGEESGGSGPAYFITSIVLQIVFGIGASMIVAWYSRRREFRADDGGAQLVDPGAMARALNRLRMQQGEPAMLPSNMQAFGIRGGGMMALFSSHPPLELRIQRLMDGSWKS</sequence>
<feature type="transmembrane region" description="Helical" evidence="12">
    <location>
        <begin position="165"/>
        <end position="187"/>
    </location>
</feature>
<feature type="binding site" evidence="12">
    <location>
        <position position="156"/>
    </location>
    <ligand>
        <name>Zn(2+)</name>
        <dbReference type="ChEBI" id="CHEBI:29105"/>
        <note>catalytic</note>
    </ligand>
</feature>
<dbReference type="HAMAP" id="MF_00188">
    <property type="entry name" value="Pept_M48_protease_HtpX"/>
    <property type="match status" value="1"/>
</dbReference>
<keyword evidence="6 12" id="KW-0479">Metal-binding</keyword>
<dbReference type="Gene3D" id="3.30.2010.10">
    <property type="entry name" value="Metalloproteases ('zincins'), catalytic domain"/>
    <property type="match status" value="1"/>
</dbReference>
<comment type="subcellular location">
    <subcellularLocation>
        <location evidence="1 12">Cell membrane</location>
        <topology evidence="1 12">Multi-pass membrane protein</topology>
    </subcellularLocation>
</comment>
<dbReference type="PANTHER" id="PTHR43221:SF1">
    <property type="entry name" value="PROTEASE HTPX"/>
    <property type="match status" value="1"/>
</dbReference>
<dbReference type="CDD" id="cd07335">
    <property type="entry name" value="M48B_HtpX_like"/>
    <property type="match status" value="1"/>
</dbReference>
<evidence type="ECO:0000313" key="14">
    <source>
        <dbReference type="EMBL" id="QDE66021.1"/>
    </source>
</evidence>
<dbReference type="EC" id="3.4.24.-" evidence="12"/>
<proteinExistence type="inferred from homology"/>
<evidence type="ECO:0000256" key="1">
    <source>
        <dbReference type="ARBA" id="ARBA00004651"/>
    </source>
</evidence>
<keyword evidence="7 12" id="KW-0378">Hydrolase</keyword>
<dbReference type="GO" id="GO:0006508">
    <property type="term" value="P:proteolysis"/>
    <property type="evidence" value="ECO:0007669"/>
    <property type="project" value="UniProtKB-KW"/>
</dbReference>
<evidence type="ECO:0000256" key="7">
    <source>
        <dbReference type="ARBA" id="ARBA00022801"/>
    </source>
</evidence>
<reference evidence="14 15" key="1">
    <citation type="journal article" date="2019" name="Science">
        <title>Social genes are selection hotspots in kin groups of a soil microbe.</title>
        <authorList>
            <person name="Wielgoss S."/>
            <person name="Wolfensberger R."/>
            <person name="Sun L."/>
            <person name="Fiegna F."/>
            <person name="Velicer G.J."/>
        </authorList>
    </citation>
    <scope>NUCLEOTIDE SEQUENCE [LARGE SCALE GENOMIC DNA]</scope>
    <source>
        <strain evidence="14 15">MC3.5.9c15</strain>
    </source>
</reference>
<dbReference type="Pfam" id="PF01435">
    <property type="entry name" value="Peptidase_M48"/>
    <property type="match status" value="1"/>
</dbReference>
<feature type="active site" evidence="12">
    <location>
        <position position="153"/>
    </location>
</feature>
<dbReference type="GO" id="GO:0005886">
    <property type="term" value="C:plasma membrane"/>
    <property type="evidence" value="ECO:0007669"/>
    <property type="project" value="UniProtKB-SubCell"/>
</dbReference>
<keyword evidence="8 12" id="KW-0862">Zinc</keyword>